<evidence type="ECO:0000256" key="3">
    <source>
        <dbReference type="ARBA" id="ARBA00022795"/>
    </source>
</evidence>
<reference evidence="6 7" key="1">
    <citation type="journal article" date="2019" name="Int. J. Syst. Evol. Microbiol.">
        <title>The Global Catalogue of Microorganisms (GCM) 10K type strain sequencing project: providing services to taxonomists for standard genome sequencing and annotation.</title>
        <authorList>
            <consortium name="The Broad Institute Genomics Platform"/>
            <consortium name="The Broad Institute Genome Sequencing Center for Infectious Disease"/>
            <person name="Wu L."/>
            <person name="Ma J."/>
        </authorList>
    </citation>
    <scope>NUCLEOTIDE SEQUENCE [LARGE SCALE GENOMIC DNA]</scope>
    <source>
        <strain evidence="6 7">JCM 14330</strain>
    </source>
</reference>
<evidence type="ECO:0000256" key="2">
    <source>
        <dbReference type="ARBA" id="ARBA00022490"/>
    </source>
</evidence>
<comment type="caution">
    <text evidence="6">The sequence shown here is derived from an EMBL/GenBank/DDBJ whole genome shotgun (WGS) entry which is preliminary data.</text>
</comment>
<evidence type="ECO:0000256" key="1">
    <source>
        <dbReference type="ARBA" id="ARBA00004514"/>
    </source>
</evidence>
<accession>A0ABN1BBW5</accession>
<dbReference type="InterPro" id="IPR008622">
    <property type="entry name" value="FliT"/>
</dbReference>
<evidence type="ECO:0000313" key="6">
    <source>
        <dbReference type="EMBL" id="GAA0494012.1"/>
    </source>
</evidence>
<dbReference type="Gene3D" id="1.20.58.380">
    <property type="entry name" value="Flagellar protein flit"/>
    <property type="match status" value="1"/>
</dbReference>
<keyword evidence="3" id="KW-1005">Bacterial flagellum biogenesis</keyword>
<name>A0ABN1BBW5_9BURK</name>
<comment type="subcellular location">
    <subcellularLocation>
        <location evidence="1">Cytoplasm</location>
        <location evidence="1">Cytosol</location>
    </subcellularLocation>
</comment>
<dbReference type="EMBL" id="BAAAEN010000002">
    <property type="protein sequence ID" value="GAA0494012.1"/>
    <property type="molecule type" value="Genomic_DNA"/>
</dbReference>
<dbReference type="Pfam" id="PF05400">
    <property type="entry name" value="FliT"/>
    <property type="match status" value="1"/>
</dbReference>
<dbReference type="Proteomes" id="UP001501706">
    <property type="component" value="Unassembled WGS sequence"/>
</dbReference>
<evidence type="ECO:0000256" key="4">
    <source>
        <dbReference type="ARBA" id="ARBA00023186"/>
    </source>
</evidence>
<keyword evidence="7" id="KW-1185">Reference proteome</keyword>
<keyword evidence="4" id="KW-0143">Chaperone</keyword>
<gene>
    <name evidence="6" type="ORF">GCM10009097_07390</name>
</gene>
<evidence type="ECO:0000256" key="5">
    <source>
        <dbReference type="ARBA" id="ARBA00093797"/>
    </source>
</evidence>
<organism evidence="6 7">
    <name type="scientific">Pigmentiphaga daeguensis</name>
    <dbReference type="NCBI Taxonomy" id="414049"/>
    <lineage>
        <taxon>Bacteria</taxon>
        <taxon>Pseudomonadati</taxon>
        <taxon>Pseudomonadota</taxon>
        <taxon>Betaproteobacteria</taxon>
        <taxon>Burkholderiales</taxon>
        <taxon>Alcaligenaceae</taxon>
        <taxon>Pigmentiphaga</taxon>
    </lineage>
</organism>
<sequence>MTMHKDNGMAPDPAQLAVLYGQLAEISRTMLAAAQRGDWDAVTASESACAGLVGQLRRCPIETCPPAERETCMHLIREILANDAATRNIAEPWMRELEQILRPRRHAFGAHMYR</sequence>
<protein>
    <recommendedName>
        <fullName evidence="5">Flagellar protein FliT</fullName>
    </recommendedName>
</protein>
<keyword evidence="2" id="KW-0963">Cytoplasm</keyword>
<evidence type="ECO:0000313" key="7">
    <source>
        <dbReference type="Proteomes" id="UP001501706"/>
    </source>
</evidence>
<proteinExistence type="predicted"/>
<dbReference type="RefSeq" id="WP_343927178.1">
    <property type="nucleotide sequence ID" value="NZ_BAAAEN010000002.1"/>
</dbReference>